<feature type="region of interest" description="Disordered" evidence="1">
    <location>
        <begin position="163"/>
        <end position="358"/>
    </location>
</feature>
<feature type="compositionally biased region" description="Basic and acidic residues" evidence="1">
    <location>
        <begin position="212"/>
        <end position="221"/>
    </location>
</feature>
<dbReference type="Proteomes" id="UP001232992">
    <property type="component" value="Unassembled WGS sequence"/>
</dbReference>
<dbReference type="InterPro" id="IPR025295">
    <property type="entry name" value="eCIS_core_dom"/>
</dbReference>
<keyword evidence="4" id="KW-1185">Reference proteome</keyword>
<feature type="compositionally biased region" description="Basic and acidic residues" evidence="1">
    <location>
        <begin position="297"/>
        <end position="306"/>
    </location>
</feature>
<evidence type="ECO:0000313" key="3">
    <source>
        <dbReference type="EMBL" id="MDJ1183876.1"/>
    </source>
</evidence>
<feature type="compositionally biased region" description="Polar residues" evidence="1">
    <location>
        <begin position="163"/>
        <end position="175"/>
    </location>
</feature>
<dbReference type="RefSeq" id="WP_283758528.1">
    <property type="nucleotide sequence ID" value="NZ_JAQOSQ010000010.1"/>
</dbReference>
<feature type="compositionally biased region" description="Basic and acidic residues" evidence="1">
    <location>
        <begin position="314"/>
        <end position="323"/>
    </location>
</feature>
<feature type="compositionally biased region" description="Basic and acidic residues" evidence="1">
    <location>
        <begin position="385"/>
        <end position="394"/>
    </location>
</feature>
<dbReference type="EMBL" id="JAQOSQ010000010">
    <property type="protein sequence ID" value="MDJ1183876.1"/>
    <property type="molecule type" value="Genomic_DNA"/>
</dbReference>
<feature type="region of interest" description="Disordered" evidence="1">
    <location>
        <begin position="1"/>
        <end position="92"/>
    </location>
</feature>
<dbReference type="Pfam" id="PF13699">
    <property type="entry name" value="eCIS_core"/>
    <property type="match status" value="1"/>
</dbReference>
<comment type="caution">
    <text evidence="3">The sequence shown here is derived from an EMBL/GenBank/DDBJ whole genome shotgun (WGS) entry which is preliminary data.</text>
</comment>
<evidence type="ECO:0000313" key="4">
    <source>
        <dbReference type="Proteomes" id="UP001232992"/>
    </source>
</evidence>
<name>A0ABT7BZM0_9CYAN</name>
<organism evidence="3 4">
    <name type="scientific">Roseofilum casamattae BLCC-M143</name>
    <dbReference type="NCBI Taxonomy" id="3022442"/>
    <lineage>
        <taxon>Bacteria</taxon>
        <taxon>Bacillati</taxon>
        <taxon>Cyanobacteriota</taxon>
        <taxon>Cyanophyceae</taxon>
        <taxon>Desertifilales</taxon>
        <taxon>Desertifilaceae</taxon>
        <taxon>Roseofilum</taxon>
        <taxon>Roseofilum casamattae</taxon>
    </lineage>
</organism>
<proteinExistence type="predicted"/>
<protein>
    <submittedName>
        <fullName evidence="3">DUF4157 domain-containing protein</fullName>
    </submittedName>
</protein>
<evidence type="ECO:0000259" key="2">
    <source>
        <dbReference type="Pfam" id="PF13699"/>
    </source>
</evidence>
<feature type="compositionally biased region" description="Basic and acidic residues" evidence="1">
    <location>
        <begin position="263"/>
        <end position="272"/>
    </location>
</feature>
<feature type="compositionally biased region" description="Polar residues" evidence="1">
    <location>
        <begin position="32"/>
        <end position="48"/>
    </location>
</feature>
<sequence length="514" mass="56553">MRSFQRRKQRSQDNSSPQKSSPQFGPKVIHSVQRQTNRTRGISTQYSGNHHMPVGAGPAGILQPQRILGEPGNTVAPQVDNLSSSQSAFSDGIQRQTDEAGFFGDRPNPRLAGNPIHWGPMVAPPVASPMQRQVIQTKLTVGEPGDAHEQQADNVASQVVKTINQPQFGSSQGVQAKQEGERSLGIQQELGVQRNEEEDVDMKPLDSALQRNAEEDVDMKPLDSALQRNEEEDVDMKPLDSAVQRNEEEDVDMKPLDSALQRNAEEDVDMKPLDSALQRNEEEDVDMKPLDSALQRNAEEDVDMKPLDSALQRNAEEDVDMKPLDSALQRNEEEDVDMKPLDSALQRNEEEDVDMKPLDSALQRTGAGCDDEADMKPLDSAVQRNEEEAVDMKPEVGLQRNALGGGPTTPKFETQVRSAKGGGQALDSNLQTKMGEAMGADFSGVRVHTNPQSHQLSQAIQAKAFTTGQDVFFNRGQYQPSSHQGQELIAHELTHVVQQKGAAVQRKKKDSARG</sequence>
<feature type="compositionally biased region" description="Polar residues" evidence="1">
    <location>
        <begin position="80"/>
        <end position="92"/>
    </location>
</feature>
<evidence type="ECO:0000256" key="1">
    <source>
        <dbReference type="SAM" id="MobiDB-lite"/>
    </source>
</evidence>
<accession>A0ABT7BZM0</accession>
<gene>
    <name evidence="3" type="ORF">PMH09_11830</name>
</gene>
<feature type="domain" description="eCIS core" evidence="2">
    <location>
        <begin position="426"/>
        <end position="502"/>
    </location>
</feature>
<reference evidence="3 4" key="1">
    <citation type="submission" date="2023-01" db="EMBL/GenBank/DDBJ databases">
        <title>Novel diversity within Roseofilum (Cyanobacteria; Desertifilaceae) from marine benthic mats with descriptions of four novel species.</title>
        <authorList>
            <person name="Wang Y."/>
            <person name="Berthold D.E."/>
            <person name="Hu J."/>
            <person name="Lefler F.W."/>
            <person name="Laughinghouse H.D. IV."/>
        </authorList>
    </citation>
    <scope>NUCLEOTIDE SEQUENCE [LARGE SCALE GENOMIC DNA]</scope>
    <source>
        <strain evidence="3 4">BLCC-M143</strain>
    </source>
</reference>
<feature type="region of interest" description="Disordered" evidence="1">
    <location>
        <begin position="385"/>
        <end position="427"/>
    </location>
</feature>
<feature type="compositionally biased region" description="Polar residues" evidence="1">
    <location>
        <begin position="12"/>
        <end position="23"/>
    </location>
</feature>